<dbReference type="InterPro" id="IPR035093">
    <property type="entry name" value="RelE/ParE_toxin_dom_sf"/>
</dbReference>
<keyword evidence="3" id="KW-1185">Reference proteome</keyword>
<evidence type="ECO:0000313" key="3">
    <source>
        <dbReference type="Proteomes" id="UP001243717"/>
    </source>
</evidence>
<comment type="caution">
    <text evidence="2">The sequence shown here is derived from an EMBL/GenBank/DDBJ whole genome shotgun (WGS) entry which is preliminary data.</text>
</comment>
<reference evidence="2 3" key="1">
    <citation type="submission" date="2023-04" db="EMBL/GenBank/DDBJ databases">
        <title>A novel bacteria isolated from coastal sediment.</title>
        <authorList>
            <person name="Liu X.-J."/>
            <person name="Du Z.-J."/>
        </authorList>
    </citation>
    <scope>NUCLEOTIDE SEQUENCE [LARGE SCALE GENOMIC DNA]</scope>
    <source>
        <strain evidence="2 3">SDUM461004</strain>
    </source>
</reference>
<organism evidence="2 3">
    <name type="scientific">Thalassobacterium sedimentorum</name>
    <dbReference type="NCBI Taxonomy" id="3041258"/>
    <lineage>
        <taxon>Bacteria</taxon>
        <taxon>Pseudomonadati</taxon>
        <taxon>Verrucomicrobiota</taxon>
        <taxon>Opitutia</taxon>
        <taxon>Puniceicoccales</taxon>
        <taxon>Coraliomargaritaceae</taxon>
        <taxon>Thalassobacterium</taxon>
    </lineage>
</organism>
<protein>
    <submittedName>
        <fullName evidence="2">Type II toxin-antitoxin system YafQ family toxin</fullName>
    </submittedName>
</protein>
<dbReference type="Proteomes" id="UP001243717">
    <property type="component" value="Unassembled WGS sequence"/>
</dbReference>
<name>A0ABU1ANU8_9BACT</name>
<dbReference type="PIRSF" id="PIRSF006156">
    <property type="entry name" value="YafQ"/>
    <property type="match status" value="1"/>
</dbReference>
<dbReference type="EMBL" id="JARXIC010000070">
    <property type="protein sequence ID" value="MDQ8196354.1"/>
    <property type="molecule type" value="Genomic_DNA"/>
</dbReference>
<dbReference type="InterPro" id="IPR004386">
    <property type="entry name" value="Toxin_YafQ-like"/>
</dbReference>
<keyword evidence="1" id="KW-1277">Toxin-antitoxin system</keyword>
<accession>A0ABU1ANU8</accession>
<dbReference type="SUPFAM" id="SSF143011">
    <property type="entry name" value="RelE-like"/>
    <property type="match status" value="1"/>
</dbReference>
<dbReference type="RefSeq" id="WP_308986789.1">
    <property type="nucleotide sequence ID" value="NZ_JARXIC010000070.1"/>
</dbReference>
<dbReference type="Gene3D" id="3.30.2310.20">
    <property type="entry name" value="RelE-like"/>
    <property type="match status" value="1"/>
</dbReference>
<dbReference type="PANTHER" id="PTHR40588:SF1">
    <property type="entry name" value="MRNA INTERFERASE TOXIN YAFQ"/>
    <property type="match status" value="1"/>
</dbReference>
<gene>
    <name evidence="2" type="ORF">QEH59_18130</name>
</gene>
<evidence type="ECO:0000256" key="1">
    <source>
        <dbReference type="ARBA" id="ARBA00022649"/>
    </source>
</evidence>
<dbReference type="NCBIfam" id="TIGR02385">
    <property type="entry name" value="RelE_StbE"/>
    <property type="match status" value="1"/>
</dbReference>
<dbReference type="Pfam" id="PF15738">
    <property type="entry name" value="YafQ_toxin"/>
    <property type="match status" value="1"/>
</dbReference>
<sequence length="89" mass="10209">MLEIKDKRSFRKDYKKLKSSGKDLSKLAILIDILATGEPLAEHYIDHLLIGDYADHRECHISPDWLLIYQITETELILVRTGSHSALFG</sequence>
<proteinExistence type="predicted"/>
<dbReference type="PANTHER" id="PTHR40588">
    <property type="entry name" value="MRNA INTERFERASE TOXIN YAFQ"/>
    <property type="match status" value="1"/>
</dbReference>
<dbReference type="InterPro" id="IPR007712">
    <property type="entry name" value="RelE/ParE_toxin"/>
</dbReference>
<evidence type="ECO:0000313" key="2">
    <source>
        <dbReference type="EMBL" id="MDQ8196354.1"/>
    </source>
</evidence>